<gene>
    <name evidence="3" type="ORF">HHL22_21825</name>
</gene>
<organism evidence="3 4">
    <name type="scientific">Hymenobacter polaris</name>
    <dbReference type="NCBI Taxonomy" id="2682546"/>
    <lineage>
        <taxon>Bacteria</taxon>
        <taxon>Pseudomonadati</taxon>
        <taxon>Bacteroidota</taxon>
        <taxon>Cytophagia</taxon>
        <taxon>Cytophagales</taxon>
        <taxon>Hymenobacteraceae</taxon>
        <taxon>Hymenobacter</taxon>
    </lineage>
</organism>
<name>A0A7Y0AIS6_9BACT</name>
<reference evidence="3 4" key="1">
    <citation type="submission" date="2020-04" db="EMBL/GenBank/DDBJ databases">
        <title>Hymenobacter polaris sp. nov., isolated from Arctic soil.</title>
        <authorList>
            <person name="Dahal R.H."/>
        </authorList>
    </citation>
    <scope>NUCLEOTIDE SEQUENCE [LARGE SCALE GENOMIC DNA]</scope>
    <source>
        <strain evidence="3 4">RP-2-7</strain>
    </source>
</reference>
<dbReference type="EMBL" id="JABBGH010000004">
    <property type="protein sequence ID" value="NML67850.1"/>
    <property type="molecule type" value="Genomic_DNA"/>
</dbReference>
<evidence type="ECO:0000256" key="1">
    <source>
        <dbReference type="SAM" id="MobiDB-lite"/>
    </source>
</evidence>
<evidence type="ECO:0000259" key="2">
    <source>
        <dbReference type="Pfam" id="PF11867"/>
    </source>
</evidence>
<comment type="caution">
    <text evidence="3">The sequence shown here is derived from an EMBL/GenBank/DDBJ whole genome shotgun (WGS) entry which is preliminary data.</text>
</comment>
<protein>
    <submittedName>
        <fullName evidence="3">DUF3387 domain-containing protein</fullName>
    </submittedName>
</protein>
<dbReference type="Proteomes" id="UP000559626">
    <property type="component" value="Unassembled WGS sequence"/>
</dbReference>
<dbReference type="AlphaFoldDB" id="A0A7Y0AIS6"/>
<feature type="region of interest" description="Disordered" evidence="1">
    <location>
        <begin position="93"/>
        <end position="113"/>
    </location>
</feature>
<sequence length="113" mass="11992">MAQELENQDACSSWLELTEVKPAFEDELRVSNSAVEGMGDEKLHAIACELVDRVRKNTSLDSQQQVTIPATAAATSAYRLLLNQVVAANVTSSASEISSPSARHTSTSSVGAV</sequence>
<proteinExistence type="predicted"/>
<evidence type="ECO:0000313" key="3">
    <source>
        <dbReference type="EMBL" id="NML67850.1"/>
    </source>
</evidence>
<keyword evidence="4" id="KW-1185">Reference proteome</keyword>
<accession>A0A7Y0AIS6</accession>
<feature type="domain" description="Type I restriction enzyme HindI endonuclease subunit-like C-terminal" evidence="2">
    <location>
        <begin position="1"/>
        <end position="68"/>
    </location>
</feature>
<dbReference type="RefSeq" id="WP_169533558.1">
    <property type="nucleotide sequence ID" value="NZ_JABBGH010000004.1"/>
</dbReference>
<evidence type="ECO:0000313" key="4">
    <source>
        <dbReference type="Proteomes" id="UP000559626"/>
    </source>
</evidence>
<dbReference type="Pfam" id="PF11867">
    <property type="entry name" value="T1RH-like_C"/>
    <property type="match status" value="1"/>
</dbReference>
<dbReference type="InterPro" id="IPR021810">
    <property type="entry name" value="T1RH-like_C"/>
</dbReference>